<dbReference type="InterPro" id="IPR011708">
    <property type="entry name" value="DNA_pol3_alpha_NTPase_dom"/>
</dbReference>
<sequence length="361" mass="41556">MYIALRNHSSYSLLESSIRIPELIDTAKKLQMPALGLCDQHHLFSAMEFSLACKRAKIFPILGCNVTLVLQNHCWDVGLWVKTSQGYENLCQLISYSTVHNTDTMREKITLEQLKKFSQGLILTTGGKFGPLYGLLGQNKPKEAQEALNLLQEIYKDHLYIELQRCDNTSRALDEVCIQLAYQENIPLLATNPAFFMDAKDFSAHDALRCIALGRYVIEEDRPKLSPEYCFKTQKEMESLFSDIPEALSNTYQFFQRIGFLLEPCSVRIPSFPCENEKELLHIESQKGLERRLLKHIFPKLPKSVDQEEVRQRYMHRLSYERSIIEPMGFSGYFLIVSDFIRWAKKIIFLLGQGGDLGQVP</sequence>
<dbReference type="GO" id="GO:0006260">
    <property type="term" value="P:DNA replication"/>
    <property type="evidence" value="ECO:0007669"/>
    <property type="project" value="InterPro"/>
</dbReference>
<keyword evidence="4" id="KW-1185">Reference proteome</keyword>
<reference evidence="3 4" key="1">
    <citation type="journal article" date="2014" name="FEMS Microbiol. Lett.">
        <title>Draft genome sequences of three Holospora species (Holospora obtusa, Holospora undulata, and Holospora elegans), endonuclear symbiotic bacteria of the ciliate Paramecium caudatum.</title>
        <authorList>
            <person name="Dohra H."/>
            <person name="Tanaka K."/>
            <person name="Suzuki T."/>
            <person name="Fujishima M."/>
            <person name="Suzuki H."/>
        </authorList>
    </citation>
    <scope>NUCLEOTIDE SEQUENCE [LARGE SCALE GENOMIC DNA]</scope>
    <source>
        <strain evidence="3 4">E1</strain>
    </source>
</reference>
<dbReference type="EMBL" id="BAUP01000039">
    <property type="protein sequence ID" value="GAJ45885.1"/>
    <property type="molecule type" value="Genomic_DNA"/>
</dbReference>
<dbReference type="Proteomes" id="UP000024842">
    <property type="component" value="Unassembled WGS sequence"/>
</dbReference>
<accession>A0A023DY49</accession>
<protein>
    <recommendedName>
        <fullName evidence="1">DNA polymerase III subunit alpha</fullName>
    </recommendedName>
</protein>
<dbReference type="PANTHER" id="PTHR32294">
    <property type="entry name" value="DNA POLYMERASE III SUBUNIT ALPHA"/>
    <property type="match status" value="1"/>
</dbReference>
<dbReference type="Pfam" id="PF02811">
    <property type="entry name" value="PHP"/>
    <property type="match status" value="1"/>
</dbReference>
<dbReference type="STRING" id="1427503.HE1_00196"/>
<proteinExistence type="predicted"/>
<evidence type="ECO:0000256" key="1">
    <source>
        <dbReference type="ARBA" id="ARBA00019114"/>
    </source>
</evidence>
<dbReference type="Gene3D" id="3.20.20.140">
    <property type="entry name" value="Metal-dependent hydrolases"/>
    <property type="match status" value="1"/>
</dbReference>
<name>A0A023DY49_9PROT</name>
<dbReference type="OrthoDB" id="9803237at2"/>
<comment type="caution">
    <text evidence="3">The sequence shown here is derived from an EMBL/GenBank/DDBJ whole genome shotgun (WGS) entry which is preliminary data.</text>
</comment>
<evidence type="ECO:0000259" key="2">
    <source>
        <dbReference type="SMART" id="SM00481"/>
    </source>
</evidence>
<dbReference type="Pfam" id="PF07733">
    <property type="entry name" value="DNA_pol3_alpha"/>
    <property type="match status" value="1"/>
</dbReference>
<evidence type="ECO:0000313" key="3">
    <source>
        <dbReference type="EMBL" id="GAJ45885.1"/>
    </source>
</evidence>
<dbReference type="SMART" id="SM00481">
    <property type="entry name" value="POLIIIAc"/>
    <property type="match status" value="1"/>
</dbReference>
<dbReference type="InterPro" id="IPR003141">
    <property type="entry name" value="Pol/His_phosphatase_N"/>
</dbReference>
<dbReference type="InterPro" id="IPR016195">
    <property type="entry name" value="Pol/histidinol_Pase-like"/>
</dbReference>
<dbReference type="GO" id="GO:0008408">
    <property type="term" value="F:3'-5' exonuclease activity"/>
    <property type="evidence" value="ECO:0007669"/>
    <property type="project" value="InterPro"/>
</dbReference>
<evidence type="ECO:0000313" key="4">
    <source>
        <dbReference type="Proteomes" id="UP000024842"/>
    </source>
</evidence>
<organism evidence="3 4">
    <name type="scientific">Holospora elegans E1</name>
    <dbReference type="NCBI Taxonomy" id="1427503"/>
    <lineage>
        <taxon>Bacteria</taxon>
        <taxon>Pseudomonadati</taxon>
        <taxon>Pseudomonadota</taxon>
        <taxon>Alphaproteobacteria</taxon>
        <taxon>Holosporales</taxon>
        <taxon>Holosporaceae</taxon>
        <taxon>Holospora</taxon>
    </lineage>
</organism>
<dbReference type="InterPro" id="IPR004013">
    <property type="entry name" value="PHP_dom"/>
</dbReference>
<dbReference type="PANTHER" id="PTHR32294:SF0">
    <property type="entry name" value="DNA POLYMERASE III SUBUNIT ALPHA"/>
    <property type="match status" value="1"/>
</dbReference>
<dbReference type="InterPro" id="IPR004805">
    <property type="entry name" value="DnaE2/DnaE/PolC"/>
</dbReference>
<dbReference type="AlphaFoldDB" id="A0A023DY49"/>
<dbReference type="SUPFAM" id="SSF89550">
    <property type="entry name" value="PHP domain-like"/>
    <property type="match status" value="1"/>
</dbReference>
<feature type="domain" description="Polymerase/histidinol phosphatase N-terminal" evidence="2">
    <location>
        <begin position="3"/>
        <end position="70"/>
    </location>
</feature>
<gene>
    <name evidence="3" type="ORF">HE1_00196</name>
</gene>